<accession>A0A835YKK1</accession>
<sequence>MAPAEKFFPKYVTTVSATGVVTQTPSPNDPDLYGFEATLIGNIQYPVAGGTPPLGAALGTGPRYIVGLCYLTPTSSLVNSCGYINSIDADGTMNIGLTQEAITGQKVRLNDPNGCYGPRTSRIGAVNGVGGTLAAGIAKASDPLWGVDCDNPSIRAQTGFPHCTPHTADSGWCSAGTLAAANRPAAGLSDVPNPALFSALVPGDYVCYAGVNVEYDVSTAADDVVWIWGLQSDLRLTTPPGSTCSYIMIEELLNGLGGNIGTSNAATGVNTGTTPNPPLLGVTRVQTPTNTNANAFSSALTPWTHAGKLLGVVTEATNCQVNIYHDLACATNPWGKVANALGVQQVLPIGRWLWDDIGLYDEYFLPGSRNWKVELTGPNCAAAGTDPLGRSLIKPEIVPVTLFNQNNACARYNGRFSAPVAEYVFPEPPQFGSPVNACNFGDLPHLVADPVKPALSPLPNKSPPMYVATPDRLCGTPVPIANKGASCFPDTFVPQGVNQGTFAQRNNAYKYVHVNAMMGKATGACFSAACQGNGTCTAANTACCVPNALGTNCPGINFLGTCSNNAGVDPTCTAASPCNTCSNAVCTTTVRADFFQNTKGTSSLLGSIVLTRLGVTNQWTGTFTYTIATKPDTTVLTATGCCTQTQTAFRV</sequence>
<evidence type="ECO:0000313" key="2">
    <source>
        <dbReference type="Proteomes" id="UP000664859"/>
    </source>
</evidence>
<reference evidence="1" key="1">
    <citation type="submission" date="2021-02" db="EMBL/GenBank/DDBJ databases">
        <title>First Annotated Genome of the Yellow-green Alga Tribonema minus.</title>
        <authorList>
            <person name="Mahan K.M."/>
        </authorList>
    </citation>
    <scope>NUCLEOTIDE SEQUENCE</scope>
    <source>
        <strain evidence="1">UTEX B ZZ1240</strain>
    </source>
</reference>
<dbReference type="AlphaFoldDB" id="A0A835YKK1"/>
<comment type="caution">
    <text evidence="1">The sequence shown here is derived from an EMBL/GenBank/DDBJ whole genome shotgun (WGS) entry which is preliminary data.</text>
</comment>
<keyword evidence="2" id="KW-1185">Reference proteome</keyword>
<proteinExistence type="predicted"/>
<dbReference type="OrthoDB" id="2129641at2759"/>
<dbReference type="EMBL" id="JAFCMP010000537">
    <property type="protein sequence ID" value="KAG5176346.1"/>
    <property type="molecule type" value="Genomic_DNA"/>
</dbReference>
<protein>
    <submittedName>
        <fullName evidence="1">Uncharacterized protein</fullName>
    </submittedName>
</protein>
<organism evidence="1 2">
    <name type="scientific">Tribonema minus</name>
    <dbReference type="NCBI Taxonomy" id="303371"/>
    <lineage>
        <taxon>Eukaryota</taxon>
        <taxon>Sar</taxon>
        <taxon>Stramenopiles</taxon>
        <taxon>Ochrophyta</taxon>
        <taxon>PX clade</taxon>
        <taxon>Xanthophyceae</taxon>
        <taxon>Tribonematales</taxon>
        <taxon>Tribonemataceae</taxon>
        <taxon>Tribonema</taxon>
    </lineage>
</organism>
<name>A0A835YKK1_9STRA</name>
<gene>
    <name evidence="1" type="ORF">JKP88DRAFT_282709</name>
</gene>
<evidence type="ECO:0000313" key="1">
    <source>
        <dbReference type="EMBL" id="KAG5176346.1"/>
    </source>
</evidence>
<dbReference type="Proteomes" id="UP000664859">
    <property type="component" value="Unassembled WGS sequence"/>
</dbReference>